<dbReference type="Proteomes" id="UP000008143">
    <property type="component" value="Chromosome 5"/>
</dbReference>
<dbReference type="AlphaFoldDB" id="A0A6I8SFK9"/>
<accession>A0A6I8SFK9</accession>
<dbReference type="Bgee" id="ENSXETG00000039360">
    <property type="expression patterns" value="Expressed in brain"/>
</dbReference>
<dbReference type="OrthoDB" id="9412224at2759"/>
<evidence type="ECO:0000313" key="8">
    <source>
        <dbReference type="Ensembl" id="ENSXETP00000097052"/>
    </source>
</evidence>
<dbReference type="AGR" id="Xenbase:XB-GENE-22064852"/>
<dbReference type="OMA" id="VESYNCY"/>
<comment type="subcellular location">
    <subcellularLocation>
        <location evidence="1">Cell membrane</location>
        <topology evidence="1">Peripheral membrane protein</topology>
    </subcellularLocation>
</comment>
<keyword evidence="9" id="KW-1185">Reference proteome</keyword>
<dbReference type="GO" id="GO:0016055">
    <property type="term" value="P:Wnt signaling pathway"/>
    <property type="evidence" value="ECO:0007669"/>
    <property type="project" value="UniProtKB-KW"/>
</dbReference>
<feature type="compositionally biased region" description="Basic and acidic residues" evidence="7">
    <location>
        <begin position="540"/>
        <end position="551"/>
    </location>
</feature>
<dbReference type="GeneID" id="100491939"/>
<organism evidence="8">
    <name type="scientific">Xenopus tropicalis</name>
    <name type="common">Western clawed frog</name>
    <name type="synonym">Silurana tropicalis</name>
    <dbReference type="NCBI Taxonomy" id="8364"/>
    <lineage>
        <taxon>Eukaryota</taxon>
        <taxon>Metazoa</taxon>
        <taxon>Chordata</taxon>
        <taxon>Craniata</taxon>
        <taxon>Vertebrata</taxon>
        <taxon>Euteleostomi</taxon>
        <taxon>Amphibia</taxon>
        <taxon>Batrachia</taxon>
        <taxon>Anura</taxon>
        <taxon>Pipoidea</taxon>
        <taxon>Pipidae</taxon>
        <taxon>Xenopodinae</taxon>
        <taxon>Xenopus</taxon>
        <taxon>Silurana</taxon>
    </lineage>
</organism>
<feature type="region of interest" description="Disordered" evidence="7">
    <location>
        <begin position="540"/>
        <end position="592"/>
    </location>
</feature>
<keyword evidence="4" id="KW-0879">Wnt signaling pathway</keyword>
<name>A0A6I8SFK9_XENTR</name>
<evidence type="ECO:0000256" key="7">
    <source>
        <dbReference type="SAM" id="MobiDB-lite"/>
    </source>
</evidence>
<evidence type="ECO:0000313" key="10">
    <source>
        <dbReference type="RefSeq" id="XP_017949947.1"/>
    </source>
</evidence>
<dbReference type="GO" id="GO:0005886">
    <property type="term" value="C:plasma membrane"/>
    <property type="evidence" value="ECO:0000318"/>
    <property type="project" value="GO_Central"/>
</dbReference>
<gene>
    <name evidence="8 10 11" type="primary">amer3</name>
</gene>
<evidence type="ECO:0000256" key="1">
    <source>
        <dbReference type="ARBA" id="ARBA00004202"/>
    </source>
</evidence>
<dbReference type="KEGG" id="xtr:100491939"/>
<evidence type="ECO:0000313" key="9">
    <source>
        <dbReference type="Proteomes" id="UP000008143"/>
    </source>
</evidence>
<feature type="compositionally biased region" description="Polar residues" evidence="7">
    <location>
        <begin position="351"/>
        <end position="363"/>
    </location>
</feature>
<sequence length="856" mass="96134">MELLRGKTFIKSYTQNPPENLPCIGVADKKIRDVERSISRLDKTNGFSIRETSNGKCVNTTDNDRCNKYVKKSKTHDCVTKEDKLEEISSASTKGRIPSSVSFSGFENKNGKGNCHSATNQQMIDYRNFVPQMPFVPSVAKTLPRKRISLKKTKKGFRNIFQLKRNKCQDIVSLTETNRLQQILFNAEEGKMDSREIHPDELSVYEFSDNELNIDPIDRYHRFCEDVASLKSFDSLTGCGEIFADENHTFLGTDDKKAGHKLKCITKDRSMSGTFQGGVEKLASPAKAESVDFTRLCGHNKSAKCFCSNLQVDLTLFPASQYTVAKEASHAPTIQQELESPSNDLVSSNGTFTDAESPVSTSDEGYCDSMSPGMFDEKKENASLPTYPRDSYSGDALFELFYNSNETTPCSALDSALSISGHSTDNPQSMYSFCVGSEENMATHIASDLVEDFGLQGSWKGKECLMKLCDTELSLTIGMVNWLRKAGHISESLVTSEDFFTSEHDEAAEELQSCDGENQETMRHELKSERQIAKDAFNHNENEDHDSKHQQELIGPQTEEAPVCTSETSRLEEKSGSLPSDNQSNYKPPLLFSNEDKYKNEVESYNCYFNKLDNTDSVNVFNSSNELQPPKADNQNNIHSLDLECISSCMKPTMTENDQNIIKLLESCANQIASLHLSYKGHSNQQEKHINTEKIIQSQEVSNNIKNYIEQHKHGLQPTIYPALSCRKETKETNKETAISQLINCKEDSKDNHTSQMFTEQMRTPVFLSRPTFLPYFCNNFSPLISRCSSALYKMHNSREASIFLNTPIKCDKSLGNTEEYSEDANSTSSLLGSAEMSKRTESLTPTAYVDGKIYQ</sequence>
<dbReference type="PANTHER" id="PTHR22237">
    <property type="entry name" value="APC MEMBRANE RECRUITMENT PROTEIN 2-RELATED"/>
    <property type="match status" value="1"/>
</dbReference>
<dbReference type="RefSeq" id="XP_017949947.1">
    <property type="nucleotide sequence ID" value="XM_018094458.2"/>
</dbReference>
<keyword evidence="6" id="KW-0472">Membrane</keyword>
<comment type="similarity">
    <text evidence="2">Belongs to the Amer family.</text>
</comment>
<evidence type="ECO:0000256" key="6">
    <source>
        <dbReference type="ARBA" id="ARBA00023136"/>
    </source>
</evidence>
<dbReference type="CTD" id="205147"/>
<evidence type="ECO:0000313" key="11">
    <source>
        <dbReference type="Xenbase" id="XB-GENE-22064852"/>
    </source>
</evidence>
<dbReference type="Xenbase" id="XB-GENE-22064852">
    <property type="gene designation" value="amer3"/>
</dbReference>
<dbReference type="GO" id="GO:0060828">
    <property type="term" value="P:regulation of canonical Wnt signaling pathway"/>
    <property type="evidence" value="ECO:0000318"/>
    <property type="project" value="GO_Central"/>
</dbReference>
<feature type="compositionally biased region" description="Polar residues" evidence="7">
    <location>
        <begin position="817"/>
        <end position="832"/>
    </location>
</feature>
<keyword evidence="5" id="KW-0446">Lipid-binding</keyword>
<reference evidence="10" key="3">
    <citation type="submission" date="2025-04" db="UniProtKB">
        <authorList>
            <consortium name="RefSeq"/>
        </authorList>
    </citation>
    <scope>IDENTIFICATION</scope>
    <source>
        <strain evidence="10">Nigerian</strain>
        <tissue evidence="10">Liver and blood</tissue>
    </source>
</reference>
<protein>
    <submittedName>
        <fullName evidence="8 10">APC membrane recruitment protein 3</fullName>
    </submittedName>
</protein>
<feature type="region of interest" description="Disordered" evidence="7">
    <location>
        <begin position="504"/>
        <end position="526"/>
    </location>
</feature>
<dbReference type="GO" id="GO:0005546">
    <property type="term" value="F:phosphatidylinositol-4,5-bisphosphate binding"/>
    <property type="evidence" value="ECO:0000318"/>
    <property type="project" value="GO_Central"/>
</dbReference>
<evidence type="ECO:0000256" key="5">
    <source>
        <dbReference type="ARBA" id="ARBA00023121"/>
    </source>
</evidence>
<feature type="region of interest" description="Disordered" evidence="7">
    <location>
        <begin position="351"/>
        <end position="372"/>
    </location>
</feature>
<keyword evidence="3" id="KW-1003">Cell membrane</keyword>
<dbReference type="PANTHER" id="PTHR22237:SF2">
    <property type="entry name" value="APC MEMBRANE RECRUITMENT PROTEIN 3"/>
    <property type="match status" value="1"/>
</dbReference>
<reference evidence="8" key="1">
    <citation type="journal article" date="2010" name="Science">
        <title>The genome of the Western clawed frog Xenopus tropicalis.</title>
        <authorList>
            <person name="Hellsten U."/>
            <person name="Harland R.M."/>
            <person name="Gilchrist M.J."/>
            <person name="Hendrix D."/>
            <person name="Jurka J."/>
            <person name="Kapitonov V."/>
            <person name="Ovcharenko I."/>
            <person name="Putnam N.H."/>
            <person name="Shu S."/>
            <person name="Taher L."/>
            <person name="Blitz I.L."/>
            <person name="Blumberg B."/>
            <person name="Dichmann D.S."/>
            <person name="Dubchak I."/>
            <person name="Amaya E."/>
            <person name="Detter J.C."/>
            <person name="Fletcher R."/>
            <person name="Gerhard D.S."/>
            <person name="Goodstein D."/>
            <person name="Graves T."/>
            <person name="Grigoriev I.V."/>
            <person name="Grimwood J."/>
            <person name="Kawashima T."/>
            <person name="Lindquist E."/>
            <person name="Lucas S.M."/>
            <person name="Mead P.E."/>
            <person name="Mitros T."/>
            <person name="Ogino H."/>
            <person name="Ohta Y."/>
            <person name="Poliakov A.V."/>
            <person name="Pollet N."/>
            <person name="Robert J."/>
            <person name="Salamov A."/>
            <person name="Sater A.K."/>
            <person name="Schmutz J."/>
            <person name="Terry A."/>
            <person name="Vize P.D."/>
            <person name="Warren W.C."/>
            <person name="Wells D."/>
            <person name="Wills A."/>
            <person name="Wilson R.K."/>
            <person name="Zimmerman L.B."/>
            <person name="Zorn A.M."/>
            <person name="Grainger R."/>
            <person name="Grammer T."/>
            <person name="Khokha M.K."/>
            <person name="Richardson P.M."/>
            <person name="Rokhsar D.S."/>
        </authorList>
    </citation>
    <scope>NUCLEOTIDE SEQUENCE [LARGE SCALE GENOMIC DNA]</scope>
    <source>
        <strain evidence="8">Nigerian</strain>
    </source>
</reference>
<evidence type="ECO:0000256" key="3">
    <source>
        <dbReference type="ARBA" id="ARBA00022475"/>
    </source>
</evidence>
<dbReference type="InterPro" id="IPR019003">
    <property type="entry name" value="AMER"/>
</dbReference>
<dbReference type="GO" id="GO:0008013">
    <property type="term" value="F:beta-catenin binding"/>
    <property type="evidence" value="ECO:0000318"/>
    <property type="project" value="GO_Central"/>
</dbReference>
<dbReference type="Ensembl" id="ENSXETT00000099164">
    <property type="protein sequence ID" value="ENSXETP00000097052"/>
    <property type="gene ID" value="ENSXETG00000039360"/>
</dbReference>
<dbReference type="GeneTree" id="ENSGT00530000063529"/>
<feature type="compositionally biased region" description="Polar residues" evidence="7">
    <location>
        <begin position="577"/>
        <end position="586"/>
    </location>
</feature>
<evidence type="ECO:0000256" key="2">
    <source>
        <dbReference type="ARBA" id="ARBA00007750"/>
    </source>
</evidence>
<dbReference type="Pfam" id="PF09422">
    <property type="entry name" value="AMER"/>
    <property type="match status" value="1"/>
</dbReference>
<proteinExistence type="inferred from homology"/>
<reference evidence="8" key="2">
    <citation type="submission" date="2020-05" db="UniProtKB">
        <authorList>
            <consortium name="Ensembl"/>
        </authorList>
    </citation>
    <scope>IDENTIFICATION</scope>
</reference>
<evidence type="ECO:0000256" key="4">
    <source>
        <dbReference type="ARBA" id="ARBA00022687"/>
    </source>
</evidence>
<feature type="region of interest" description="Disordered" evidence="7">
    <location>
        <begin position="817"/>
        <end position="839"/>
    </location>
</feature>